<keyword evidence="5" id="KW-0342">GTP-binding</keyword>
<dbReference type="SMART" id="SM00175">
    <property type="entry name" value="RAB"/>
    <property type="match status" value="1"/>
</dbReference>
<dbReference type="PANTHER" id="PTHR46149:SF8">
    <property type="entry name" value="NOVEL MEMBER OF RAS FAMILY"/>
    <property type="match status" value="1"/>
</dbReference>
<evidence type="ECO:0000256" key="2">
    <source>
        <dbReference type="ARBA" id="ARBA00022475"/>
    </source>
</evidence>
<keyword evidence="3" id="KW-0488">Methylation</keyword>
<dbReference type="PROSITE" id="PS51419">
    <property type="entry name" value="RAB"/>
    <property type="match status" value="1"/>
</dbReference>
<keyword evidence="12" id="KW-1185">Reference proteome</keyword>
<dbReference type="OrthoDB" id="265044at2759"/>
<dbReference type="Proteomes" id="UP000812440">
    <property type="component" value="Chromosome 9"/>
</dbReference>
<gene>
    <name evidence="11" type="ORF">GDO86_017464</name>
</gene>
<keyword evidence="6" id="KW-0472">Membrane</keyword>
<keyword evidence="7" id="KW-0449">Lipoprotein</keyword>
<dbReference type="GO" id="GO:0005525">
    <property type="term" value="F:GTP binding"/>
    <property type="evidence" value="ECO:0007669"/>
    <property type="project" value="UniProtKB-KW"/>
</dbReference>
<proteinExistence type="inferred from homology"/>
<accession>A0A8T2INL0</accession>
<comment type="caution">
    <text evidence="11">The sequence shown here is derived from an EMBL/GenBank/DDBJ whole genome shotgun (WGS) entry which is preliminary data.</text>
</comment>
<dbReference type="GO" id="GO:0005886">
    <property type="term" value="C:plasma membrane"/>
    <property type="evidence" value="ECO:0007669"/>
    <property type="project" value="UniProtKB-SubCell"/>
</dbReference>
<dbReference type="PRINTS" id="PR00449">
    <property type="entry name" value="RASTRNSFRMNG"/>
</dbReference>
<keyword evidence="8" id="KW-0636">Prenylation</keyword>
<comment type="subcellular location">
    <subcellularLocation>
        <location evidence="1">Cell membrane</location>
        <topology evidence="1">Lipid-anchor</topology>
    </subcellularLocation>
</comment>
<dbReference type="Gene3D" id="3.40.50.300">
    <property type="entry name" value="P-loop containing nucleotide triphosphate hydrolases"/>
    <property type="match status" value="1"/>
</dbReference>
<evidence type="ECO:0000256" key="10">
    <source>
        <dbReference type="SAM" id="MobiDB-lite"/>
    </source>
</evidence>
<evidence type="ECO:0000256" key="9">
    <source>
        <dbReference type="ARBA" id="ARBA00038061"/>
    </source>
</evidence>
<keyword evidence="4" id="KW-0547">Nucleotide-binding</keyword>
<evidence type="ECO:0000256" key="3">
    <source>
        <dbReference type="ARBA" id="ARBA00022481"/>
    </source>
</evidence>
<dbReference type="InterPro" id="IPR027417">
    <property type="entry name" value="P-loop_NTPase"/>
</dbReference>
<evidence type="ECO:0000256" key="6">
    <source>
        <dbReference type="ARBA" id="ARBA00023136"/>
    </source>
</evidence>
<evidence type="ECO:0000313" key="11">
    <source>
        <dbReference type="EMBL" id="KAG8433187.1"/>
    </source>
</evidence>
<evidence type="ECO:0000256" key="7">
    <source>
        <dbReference type="ARBA" id="ARBA00023288"/>
    </source>
</evidence>
<dbReference type="SMART" id="SM00174">
    <property type="entry name" value="RHO"/>
    <property type="match status" value="1"/>
</dbReference>
<dbReference type="AlphaFoldDB" id="A0A8T2INL0"/>
<name>A0A8T2INL0_9PIPI</name>
<sequence>MTVPPSDTVRLVFLGAAGVGKTSLIQRFLYDRFEDRHRCTVEELHCLDPEPGALQLRIEILDTSGSYSFPAMRKLRIQQGDAFALVFSLSQPETFREVERLRSEIMLVKGTEVPMVVVGNGIDQFPGVDAVGPGQLINLQAGATAELQWDCSYVETSAKINHRVWDVFEEMTRRVNSPDWLSPALERRRASAEPEPNRRRRPNRKQQSCTLS</sequence>
<evidence type="ECO:0008006" key="13">
    <source>
        <dbReference type="Google" id="ProtNLM"/>
    </source>
</evidence>
<evidence type="ECO:0000256" key="4">
    <source>
        <dbReference type="ARBA" id="ARBA00022741"/>
    </source>
</evidence>
<dbReference type="FunFam" id="3.40.50.300:FF:000475">
    <property type="entry name" value="GTP-binding protein Rhes"/>
    <property type="match status" value="1"/>
</dbReference>
<dbReference type="InterPro" id="IPR052236">
    <property type="entry name" value="Small_GTPase_RasD"/>
</dbReference>
<dbReference type="InterPro" id="IPR001806">
    <property type="entry name" value="Small_GTPase"/>
</dbReference>
<dbReference type="EMBL" id="JAACNH010000009">
    <property type="protein sequence ID" value="KAG8433187.1"/>
    <property type="molecule type" value="Genomic_DNA"/>
</dbReference>
<dbReference type="SUPFAM" id="SSF52540">
    <property type="entry name" value="P-loop containing nucleoside triphosphate hydrolases"/>
    <property type="match status" value="1"/>
</dbReference>
<dbReference type="Pfam" id="PF00071">
    <property type="entry name" value="Ras"/>
    <property type="match status" value="1"/>
</dbReference>
<evidence type="ECO:0000256" key="8">
    <source>
        <dbReference type="ARBA" id="ARBA00023289"/>
    </source>
</evidence>
<feature type="region of interest" description="Disordered" evidence="10">
    <location>
        <begin position="186"/>
        <end position="212"/>
    </location>
</feature>
<dbReference type="SMART" id="SM00173">
    <property type="entry name" value="RAS"/>
    <property type="match status" value="1"/>
</dbReference>
<dbReference type="GO" id="GO:0003924">
    <property type="term" value="F:GTPase activity"/>
    <property type="evidence" value="ECO:0007669"/>
    <property type="project" value="InterPro"/>
</dbReference>
<comment type="similarity">
    <text evidence="9">Belongs to the small GTPase superfamily. RasD family.</text>
</comment>
<evidence type="ECO:0000256" key="1">
    <source>
        <dbReference type="ARBA" id="ARBA00004193"/>
    </source>
</evidence>
<organism evidence="11 12">
    <name type="scientific">Hymenochirus boettgeri</name>
    <name type="common">Congo dwarf clawed frog</name>
    <dbReference type="NCBI Taxonomy" id="247094"/>
    <lineage>
        <taxon>Eukaryota</taxon>
        <taxon>Metazoa</taxon>
        <taxon>Chordata</taxon>
        <taxon>Craniata</taxon>
        <taxon>Vertebrata</taxon>
        <taxon>Euteleostomi</taxon>
        <taxon>Amphibia</taxon>
        <taxon>Batrachia</taxon>
        <taxon>Anura</taxon>
        <taxon>Pipoidea</taxon>
        <taxon>Pipidae</taxon>
        <taxon>Pipinae</taxon>
        <taxon>Hymenochirus</taxon>
    </lineage>
</organism>
<feature type="compositionally biased region" description="Basic and acidic residues" evidence="10">
    <location>
        <begin position="186"/>
        <end position="197"/>
    </location>
</feature>
<dbReference type="NCBIfam" id="TIGR00231">
    <property type="entry name" value="small_GTP"/>
    <property type="match status" value="1"/>
</dbReference>
<protein>
    <recommendedName>
        <fullName evidence="13">Small monomeric GTPase</fullName>
    </recommendedName>
</protein>
<keyword evidence="2" id="KW-1003">Cell membrane</keyword>
<dbReference type="PROSITE" id="PS51421">
    <property type="entry name" value="RAS"/>
    <property type="match status" value="1"/>
</dbReference>
<evidence type="ECO:0000313" key="12">
    <source>
        <dbReference type="Proteomes" id="UP000812440"/>
    </source>
</evidence>
<reference evidence="11" key="1">
    <citation type="thesis" date="2020" institute="ProQuest LLC" country="789 East Eisenhower Parkway, Ann Arbor, MI, USA">
        <title>Comparative Genomics and Chromosome Evolution.</title>
        <authorList>
            <person name="Mudd A.B."/>
        </authorList>
    </citation>
    <scope>NUCLEOTIDE SEQUENCE</scope>
    <source>
        <strain evidence="11">Female2</strain>
        <tissue evidence="11">Blood</tissue>
    </source>
</reference>
<dbReference type="PANTHER" id="PTHR46149">
    <property type="entry name" value="MIP08469P"/>
    <property type="match status" value="1"/>
</dbReference>
<dbReference type="InterPro" id="IPR005225">
    <property type="entry name" value="Small_GTP-bd"/>
</dbReference>
<evidence type="ECO:0000256" key="5">
    <source>
        <dbReference type="ARBA" id="ARBA00023134"/>
    </source>
</evidence>